<feature type="transmembrane region" description="Helical" evidence="1">
    <location>
        <begin position="54"/>
        <end position="74"/>
    </location>
</feature>
<gene>
    <name evidence="2" type="ORF">AMQ74_00395</name>
</gene>
<dbReference type="EMBL" id="LNGD01000013">
    <property type="protein sequence ID" value="KYC53442.1"/>
    <property type="molecule type" value="Genomic_DNA"/>
</dbReference>
<reference evidence="2 3" key="1">
    <citation type="journal article" date="2016" name="ISME J.">
        <title>Chasing the elusive Euryarchaeota class WSA2: genomes reveal a uniquely fastidious methyl-reducing methanogen.</title>
        <authorList>
            <person name="Nobu M.K."/>
            <person name="Narihiro T."/>
            <person name="Kuroda K."/>
            <person name="Mei R."/>
            <person name="Liu W.T."/>
        </authorList>
    </citation>
    <scope>NUCLEOTIDE SEQUENCE [LARGE SCALE GENOMIC DNA]</scope>
    <source>
        <strain evidence="2">U1lsi0528_Bin089</strain>
    </source>
</reference>
<keyword evidence="1" id="KW-1133">Transmembrane helix</keyword>
<feature type="transmembrane region" description="Helical" evidence="1">
    <location>
        <begin position="6"/>
        <end position="25"/>
    </location>
</feature>
<sequence>MKRSDLNYFIDICMGATFLITFLTGVIKLREVLIFFSRMDIYFSMYWINFLHDWIGILMGIFVVIHLVFHFKWIKVMTKKYI</sequence>
<comment type="caution">
    <text evidence="2">The sequence shown here is derived from an EMBL/GenBank/DDBJ whole genome shotgun (WGS) entry which is preliminary data.</text>
</comment>
<dbReference type="AlphaFoldDB" id="A0A150J876"/>
<keyword evidence="1" id="KW-0812">Transmembrane</keyword>
<proteinExistence type="predicted"/>
<accession>A0A150J876</accession>
<protein>
    <submittedName>
        <fullName evidence="2">Uncharacterized protein</fullName>
    </submittedName>
</protein>
<evidence type="ECO:0000313" key="3">
    <source>
        <dbReference type="Proteomes" id="UP000075578"/>
    </source>
</evidence>
<organism evidence="2 3">
    <name type="scientific">Candidatus Methanofastidiosum methylothiophilum</name>
    <dbReference type="NCBI Taxonomy" id="1705564"/>
    <lineage>
        <taxon>Archaea</taxon>
        <taxon>Methanobacteriati</taxon>
        <taxon>Methanobacteriota</taxon>
        <taxon>Stenosarchaea group</taxon>
        <taxon>Candidatus Methanofastidiosia</taxon>
        <taxon>Candidatus Methanofastidiosales</taxon>
        <taxon>Candidatus Methanofastidiosaceae</taxon>
        <taxon>Candidatus Methanofastidiosum</taxon>
    </lineage>
</organism>
<name>A0A150J876_9EURY</name>
<evidence type="ECO:0000256" key="1">
    <source>
        <dbReference type="SAM" id="Phobius"/>
    </source>
</evidence>
<evidence type="ECO:0000313" key="2">
    <source>
        <dbReference type="EMBL" id="KYC53442.1"/>
    </source>
</evidence>
<keyword evidence="1" id="KW-0472">Membrane</keyword>
<dbReference type="Proteomes" id="UP000075578">
    <property type="component" value="Unassembled WGS sequence"/>
</dbReference>